<dbReference type="InterPro" id="IPR050179">
    <property type="entry name" value="Trans_hexapeptide_repeat"/>
</dbReference>
<dbReference type="PANTHER" id="PTHR43300">
    <property type="entry name" value="ACETYLTRANSFERASE"/>
    <property type="match status" value="1"/>
</dbReference>
<evidence type="ECO:0000256" key="3">
    <source>
        <dbReference type="ARBA" id="ARBA00022737"/>
    </source>
</evidence>
<keyword evidence="9" id="KW-1185">Reference proteome</keyword>
<name>A0A150XEF0_ROSEK</name>
<keyword evidence="3" id="KW-0677">Repeat</keyword>
<dbReference type="Proteomes" id="UP000075583">
    <property type="component" value="Unassembled WGS sequence"/>
</dbReference>
<evidence type="ECO:0000259" key="7">
    <source>
        <dbReference type="Pfam" id="PF17836"/>
    </source>
</evidence>
<evidence type="ECO:0000256" key="1">
    <source>
        <dbReference type="ARBA" id="ARBA00007274"/>
    </source>
</evidence>
<evidence type="ECO:0000256" key="2">
    <source>
        <dbReference type="ARBA" id="ARBA00022679"/>
    </source>
</evidence>
<feature type="domain" description="PglD N-terminal" evidence="7">
    <location>
        <begin position="2"/>
        <end position="72"/>
    </location>
</feature>
<reference evidence="8" key="1">
    <citation type="submission" date="2016-01" db="EMBL/GenBank/DDBJ databases">
        <title>Genome sequencing of Roseivirga ehrenbergii KMM 6017.</title>
        <authorList>
            <person name="Selvaratnam C."/>
            <person name="Thevarajoo S."/>
            <person name="Goh K.M."/>
            <person name="Ee R."/>
            <person name="Chan K.-G."/>
            <person name="Chong C.S."/>
        </authorList>
    </citation>
    <scope>NUCLEOTIDE SEQUENCE [LARGE SCALE GENOMIC DNA]</scope>
    <source>
        <strain evidence="8">KMM 6017</strain>
    </source>
</reference>
<gene>
    <name evidence="8" type="ORF">MB14_02360</name>
</gene>
<evidence type="ECO:0000256" key="5">
    <source>
        <dbReference type="PIRSR" id="PIRSR620019-1"/>
    </source>
</evidence>
<proteinExistence type="inferred from homology"/>
<dbReference type="InterPro" id="IPR001451">
    <property type="entry name" value="Hexapep"/>
</dbReference>
<comment type="similarity">
    <text evidence="1">Belongs to the transferase hexapeptide repeat family.</text>
</comment>
<dbReference type="SUPFAM" id="SSF51161">
    <property type="entry name" value="Trimeric LpxA-like enzymes"/>
    <property type="match status" value="1"/>
</dbReference>
<feature type="binding site" evidence="6">
    <location>
        <position position="133"/>
    </location>
    <ligand>
        <name>acetyl-CoA</name>
        <dbReference type="ChEBI" id="CHEBI:57288"/>
    </ligand>
</feature>
<organism evidence="8 9">
    <name type="scientific">Roseivirga ehrenbergii (strain DSM 102268 / JCM 13514 / KCTC 12282 / NCIMB 14502 / KMM 6017)</name>
    <dbReference type="NCBI Taxonomy" id="279360"/>
    <lineage>
        <taxon>Bacteria</taxon>
        <taxon>Pseudomonadati</taxon>
        <taxon>Bacteroidota</taxon>
        <taxon>Cytophagia</taxon>
        <taxon>Cytophagales</taxon>
        <taxon>Roseivirgaceae</taxon>
        <taxon>Roseivirga</taxon>
    </lineage>
</organism>
<dbReference type="InterPro" id="IPR041561">
    <property type="entry name" value="PglD_N"/>
</dbReference>
<dbReference type="PANTHER" id="PTHR43300:SF7">
    <property type="entry name" value="UDP-N-ACETYLBACILLOSAMINE N-ACETYLTRANSFERASE"/>
    <property type="match status" value="1"/>
</dbReference>
<dbReference type="PROSITE" id="PS00101">
    <property type="entry name" value="HEXAPEP_TRANSFERASES"/>
    <property type="match status" value="1"/>
</dbReference>
<dbReference type="RefSeq" id="WP_062591176.1">
    <property type="nucleotide sequence ID" value="NZ_LQZQ01000012.1"/>
</dbReference>
<dbReference type="InterPro" id="IPR011004">
    <property type="entry name" value="Trimer_LpxA-like_sf"/>
</dbReference>
<dbReference type="CDD" id="cd03360">
    <property type="entry name" value="LbH_AT_putative"/>
    <property type="match status" value="1"/>
</dbReference>
<dbReference type="Gene3D" id="3.40.50.20">
    <property type="match status" value="1"/>
</dbReference>
<dbReference type="OrthoDB" id="708224at2"/>
<dbReference type="GO" id="GO:0016746">
    <property type="term" value="F:acyltransferase activity"/>
    <property type="evidence" value="ECO:0007669"/>
    <property type="project" value="UniProtKB-KW"/>
</dbReference>
<feature type="binding site" evidence="6">
    <location>
        <begin position="7"/>
        <end position="9"/>
    </location>
    <ligand>
        <name>substrate</name>
    </ligand>
</feature>
<comment type="caution">
    <text evidence="8">The sequence shown here is derived from an EMBL/GenBank/DDBJ whole genome shotgun (WGS) entry which is preliminary data.</text>
</comment>
<dbReference type="InterPro" id="IPR018357">
    <property type="entry name" value="Hexapep_transf_CS"/>
</dbReference>
<keyword evidence="4" id="KW-0012">Acyltransferase</keyword>
<feature type="binding site" evidence="6">
    <location>
        <position position="60"/>
    </location>
    <ligand>
        <name>substrate</name>
    </ligand>
</feature>
<dbReference type="NCBIfam" id="TIGR03570">
    <property type="entry name" value="NeuD_NnaD"/>
    <property type="match status" value="1"/>
</dbReference>
<keyword evidence="2" id="KW-0808">Transferase</keyword>
<sequence length="199" mass="21222">MILIGASGHAKVILDILERNNRKIKCLVDANPNIKQLCGYKVEHDADFDFTNQQAILSIGSNAIRKKLAEHLPCNFVIGIHPQSVLDSTVNVKEGTVIMAGVVINRDTQVGKHVIINTSSSIDHDCVIEDYVHISPNATLCGTVHVGEGTQIGAGAVVSPNIKIGKWAVIGAGAVVIRDIPDFAVVVGSPGKIIKYTND</sequence>
<evidence type="ECO:0000313" key="8">
    <source>
        <dbReference type="EMBL" id="KYG77066.1"/>
    </source>
</evidence>
<evidence type="ECO:0000313" key="9">
    <source>
        <dbReference type="Proteomes" id="UP000075583"/>
    </source>
</evidence>
<dbReference type="Gene3D" id="2.160.10.10">
    <property type="entry name" value="Hexapeptide repeat proteins"/>
    <property type="match status" value="1"/>
</dbReference>
<dbReference type="Pfam" id="PF00132">
    <property type="entry name" value="Hexapep"/>
    <property type="match status" value="2"/>
</dbReference>
<dbReference type="STRING" id="279360.MB14_02360"/>
<evidence type="ECO:0000256" key="4">
    <source>
        <dbReference type="ARBA" id="ARBA00023315"/>
    </source>
</evidence>
<dbReference type="Pfam" id="PF17836">
    <property type="entry name" value="PglD_N"/>
    <property type="match status" value="1"/>
</dbReference>
<dbReference type="EMBL" id="LQZQ01000012">
    <property type="protein sequence ID" value="KYG77066.1"/>
    <property type="molecule type" value="Genomic_DNA"/>
</dbReference>
<accession>A0A150XEF0</accession>
<feature type="site" description="Increases basicity of active site His" evidence="5">
    <location>
        <position position="125"/>
    </location>
</feature>
<dbReference type="AlphaFoldDB" id="A0A150XEF0"/>
<feature type="active site" description="Proton acceptor" evidence="5">
    <location>
        <position position="124"/>
    </location>
</feature>
<evidence type="ECO:0000256" key="6">
    <source>
        <dbReference type="PIRSR" id="PIRSR620019-2"/>
    </source>
</evidence>
<dbReference type="InterPro" id="IPR020019">
    <property type="entry name" value="AcTrfase_PglD-like"/>
</dbReference>
<protein>
    <submittedName>
        <fullName evidence="8">Acetyltransferase</fullName>
    </submittedName>
</protein>